<evidence type="ECO:0000256" key="5">
    <source>
        <dbReference type="ARBA" id="ARBA00022692"/>
    </source>
</evidence>
<evidence type="ECO:0000313" key="11">
    <source>
        <dbReference type="Proteomes" id="UP000266313"/>
    </source>
</evidence>
<organism evidence="10 11">
    <name type="scientific">Methylocaldum marinum</name>
    <dbReference type="NCBI Taxonomy" id="1432792"/>
    <lineage>
        <taxon>Bacteria</taxon>
        <taxon>Pseudomonadati</taxon>
        <taxon>Pseudomonadota</taxon>
        <taxon>Gammaproteobacteria</taxon>
        <taxon>Methylococcales</taxon>
        <taxon>Methylococcaceae</taxon>
        <taxon>Methylocaldum</taxon>
    </lineage>
</organism>
<evidence type="ECO:0000313" key="10">
    <source>
        <dbReference type="EMBL" id="BBA34341.1"/>
    </source>
</evidence>
<dbReference type="AlphaFoldDB" id="A0A250KTR0"/>
<name>A0A250KTR0_9GAMM</name>
<dbReference type="NCBIfam" id="TIGR01402">
    <property type="entry name" value="fliQ"/>
    <property type="match status" value="1"/>
</dbReference>
<feature type="transmembrane region" description="Helical" evidence="9">
    <location>
        <begin position="20"/>
        <end position="39"/>
    </location>
</feature>
<evidence type="ECO:0000256" key="3">
    <source>
        <dbReference type="ARBA" id="ARBA00021718"/>
    </source>
</evidence>
<keyword evidence="11" id="KW-1185">Reference proteome</keyword>
<protein>
    <recommendedName>
        <fullName evidence="3 9">Flagellar biosynthetic protein FliQ</fullName>
    </recommendedName>
</protein>
<sequence length="89" mass="9522">MTPETIAALGQQAMTVTLQISAPMLLTTLAVGLLIALFQAATQINEMTLTFVPKLVAMALVLILAGPWMLQILIDYTRSLIRSIPGLIG</sequence>
<dbReference type="Proteomes" id="UP000266313">
    <property type="component" value="Chromosome"/>
</dbReference>
<keyword evidence="10" id="KW-0966">Cell projection</keyword>
<dbReference type="PRINTS" id="PR00952">
    <property type="entry name" value="TYPE3IMQPROT"/>
</dbReference>
<gene>
    <name evidence="9" type="primary">fliQ</name>
    <name evidence="10" type="ORF">sS8_2389</name>
</gene>
<dbReference type="GO" id="GO:0009306">
    <property type="term" value="P:protein secretion"/>
    <property type="evidence" value="ECO:0007669"/>
    <property type="project" value="InterPro"/>
</dbReference>
<evidence type="ECO:0000256" key="2">
    <source>
        <dbReference type="ARBA" id="ARBA00006156"/>
    </source>
</evidence>
<evidence type="ECO:0000256" key="4">
    <source>
        <dbReference type="ARBA" id="ARBA00022475"/>
    </source>
</evidence>
<keyword evidence="8 9" id="KW-0975">Bacterial flagellum</keyword>
<proteinExistence type="inferred from homology"/>
<comment type="subcellular location">
    <subcellularLocation>
        <location evidence="1 9">Cell membrane</location>
        <topology evidence="1">Multi-pass membrane protein</topology>
    </subcellularLocation>
    <subcellularLocation>
        <location evidence="9">Bacterial flagellum basal body</location>
    </subcellularLocation>
</comment>
<dbReference type="GO" id="GO:0009425">
    <property type="term" value="C:bacterial-type flagellum basal body"/>
    <property type="evidence" value="ECO:0007669"/>
    <property type="project" value="UniProtKB-SubCell"/>
</dbReference>
<evidence type="ECO:0000256" key="8">
    <source>
        <dbReference type="ARBA" id="ARBA00023143"/>
    </source>
</evidence>
<comment type="similarity">
    <text evidence="2 9">Belongs to the FliQ/MopD/SpaQ family.</text>
</comment>
<feature type="transmembrane region" description="Helical" evidence="9">
    <location>
        <begin position="51"/>
        <end position="70"/>
    </location>
</feature>
<dbReference type="KEGG" id="mmai:sS8_2389"/>
<dbReference type="GO" id="GO:0005886">
    <property type="term" value="C:plasma membrane"/>
    <property type="evidence" value="ECO:0007669"/>
    <property type="project" value="UniProtKB-SubCell"/>
</dbReference>
<dbReference type="Pfam" id="PF01313">
    <property type="entry name" value="Bac_export_3"/>
    <property type="match status" value="1"/>
</dbReference>
<keyword evidence="5 9" id="KW-0812">Transmembrane</keyword>
<evidence type="ECO:0000256" key="6">
    <source>
        <dbReference type="ARBA" id="ARBA00022989"/>
    </source>
</evidence>
<dbReference type="OrthoDB" id="9806440at2"/>
<keyword evidence="7 9" id="KW-0472">Membrane</keyword>
<keyword evidence="10" id="KW-0282">Flagellum</keyword>
<dbReference type="InterPro" id="IPR002191">
    <property type="entry name" value="Bac_export_3"/>
</dbReference>
<keyword evidence="4 9" id="KW-1003">Cell membrane</keyword>
<dbReference type="PANTHER" id="PTHR34040:SF2">
    <property type="entry name" value="FLAGELLAR BIOSYNTHETIC PROTEIN FLIQ"/>
    <property type="match status" value="1"/>
</dbReference>
<dbReference type="PANTHER" id="PTHR34040">
    <property type="entry name" value="FLAGELLAR BIOSYNTHETIC PROTEIN FLIQ"/>
    <property type="match status" value="1"/>
</dbReference>
<dbReference type="PIRSF" id="PIRSF004669">
    <property type="entry name" value="FliQ"/>
    <property type="match status" value="1"/>
</dbReference>
<reference evidence="10 11" key="1">
    <citation type="submission" date="2016-12" db="EMBL/GenBank/DDBJ databases">
        <title>Genome sequencing of Methylocaldum marinum.</title>
        <authorList>
            <person name="Takeuchi M."/>
            <person name="Kamagata Y."/>
            <person name="Hiraoka S."/>
            <person name="Oshima K."/>
            <person name="Hattori M."/>
            <person name="Iwasaki W."/>
        </authorList>
    </citation>
    <scope>NUCLEOTIDE SEQUENCE [LARGE SCALE GENOMIC DNA]</scope>
    <source>
        <strain evidence="10 11">S8</strain>
    </source>
</reference>
<comment type="function">
    <text evidence="9">Role in flagellar biosynthesis.</text>
</comment>
<keyword evidence="6 9" id="KW-1133">Transmembrane helix</keyword>
<keyword evidence="10" id="KW-0969">Cilium</keyword>
<evidence type="ECO:0000256" key="1">
    <source>
        <dbReference type="ARBA" id="ARBA00004651"/>
    </source>
</evidence>
<dbReference type="InterPro" id="IPR006305">
    <property type="entry name" value="FliQ"/>
</dbReference>
<dbReference type="EMBL" id="AP017928">
    <property type="protein sequence ID" value="BBA34341.1"/>
    <property type="molecule type" value="Genomic_DNA"/>
</dbReference>
<evidence type="ECO:0000256" key="9">
    <source>
        <dbReference type="RuleBase" id="RU364090"/>
    </source>
</evidence>
<evidence type="ECO:0000256" key="7">
    <source>
        <dbReference type="ARBA" id="ARBA00023136"/>
    </source>
</evidence>
<accession>A0A250KTR0</accession>
<dbReference type="RefSeq" id="WP_119629765.1">
    <property type="nucleotide sequence ID" value="NZ_AP017928.1"/>
</dbReference>
<dbReference type="GO" id="GO:0044780">
    <property type="term" value="P:bacterial-type flagellum assembly"/>
    <property type="evidence" value="ECO:0007669"/>
    <property type="project" value="InterPro"/>
</dbReference>